<feature type="compositionally biased region" description="Basic and acidic residues" evidence="1">
    <location>
        <begin position="49"/>
        <end position="61"/>
    </location>
</feature>
<dbReference type="EMBL" id="CP071517">
    <property type="protein sequence ID" value="QSX76484.1"/>
    <property type="molecule type" value="Genomic_DNA"/>
</dbReference>
<evidence type="ECO:0000313" key="3">
    <source>
        <dbReference type="Proteomes" id="UP000663400"/>
    </source>
</evidence>
<keyword evidence="3" id="KW-1185">Reference proteome</keyword>
<feature type="region of interest" description="Disordered" evidence="1">
    <location>
        <begin position="41"/>
        <end position="61"/>
    </location>
</feature>
<dbReference type="Proteomes" id="UP000663400">
    <property type="component" value="Chromosome"/>
</dbReference>
<protein>
    <submittedName>
        <fullName evidence="2">Uncharacterized protein</fullName>
    </submittedName>
</protein>
<gene>
    <name evidence="2" type="ORF">HIV01_008445</name>
</gene>
<evidence type="ECO:0000313" key="2">
    <source>
        <dbReference type="EMBL" id="QSX76484.1"/>
    </source>
</evidence>
<accession>A0ABX7RHN3</accession>
<dbReference type="RefSeq" id="WP_200606431.1">
    <property type="nucleotide sequence ID" value="NZ_CP071517.1"/>
</dbReference>
<sequence length="99" mass="10936">MNVPAASVMALSSLVSIVAPVDAIASDGTIYIKGAIVQPTMDPTRSTTRKAEGDEPRYSMRDRPLPLKLELELLDYYAQYMHEFGVAQAQLTLRTSVYE</sequence>
<evidence type="ECO:0000256" key="1">
    <source>
        <dbReference type="SAM" id="MobiDB-lite"/>
    </source>
</evidence>
<reference evidence="2 3" key="1">
    <citation type="submission" date="2021-02" db="EMBL/GenBank/DDBJ databases">
        <title>Lysobacter arenosi sp. nov., isolated from soil of gangwondo yeongwol, south Korea.</title>
        <authorList>
            <person name="Kim K.R."/>
            <person name="Kim K.H."/>
            <person name="Jeon C.O."/>
        </authorList>
    </citation>
    <scope>NUCLEOTIDE SEQUENCE [LARGE SCALE GENOMIC DNA]</scope>
    <source>
        <strain evidence="2 3">R7</strain>
    </source>
</reference>
<name>A0ABX7RHN3_9GAMM</name>
<organism evidence="2 3">
    <name type="scientific">Lysobacter arenosi</name>
    <dbReference type="NCBI Taxonomy" id="2795387"/>
    <lineage>
        <taxon>Bacteria</taxon>
        <taxon>Pseudomonadati</taxon>
        <taxon>Pseudomonadota</taxon>
        <taxon>Gammaproteobacteria</taxon>
        <taxon>Lysobacterales</taxon>
        <taxon>Lysobacteraceae</taxon>
        <taxon>Lysobacter</taxon>
    </lineage>
</organism>
<proteinExistence type="predicted"/>